<feature type="chain" id="PRO_5009449210" evidence="1">
    <location>
        <begin position="28"/>
        <end position="232"/>
    </location>
</feature>
<feature type="signal peptide" evidence="1">
    <location>
        <begin position="1"/>
        <end position="27"/>
    </location>
</feature>
<sequence>MKKISIALGVLLSLGVSGIISETSASAASTVPVYRLYNKNTGEHFYTKSAFEKNSLKNSGWNDEGTGWIAATSGTPVYRVYNPNSVGGDHYYTMSKYEAQSLVKSGWRWDNGGNAAFYSGGNVNLYVAYNPNAGSGSHNYTTNSFEQNSLLNGGWKFGAVAWKVQAGGSTVTPPVGRTVYVAGKDSKVYWYSRTALIDYGNEIHRPVNQSEIFTMTESQAISSGRHHSLKEK</sequence>
<dbReference type="Proteomes" id="UP000176236">
    <property type="component" value="Chromosome"/>
</dbReference>
<feature type="domain" description="DUF5648" evidence="2">
    <location>
        <begin position="32"/>
        <end position="164"/>
    </location>
</feature>
<dbReference type="InterPro" id="IPR043708">
    <property type="entry name" value="DUF5648"/>
</dbReference>
<evidence type="ECO:0000259" key="2">
    <source>
        <dbReference type="Pfam" id="PF18885"/>
    </source>
</evidence>
<accession>A0A1E7G1Z7</accession>
<organism evidence="3 4">
    <name type="scientific">Lactococcus cremoris subsp. cremoris IBB477</name>
    <dbReference type="NCBI Taxonomy" id="1449093"/>
    <lineage>
        <taxon>Bacteria</taxon>
        <taxon>Bacillati</taxon>
        <taxon>Bacillota</taxon>
        <taxon>Bacilli</taxon>
        <taxon>Lactobacillales</taxon>
        <taxon>Streptococcaceae</taxon>
        <taxon>Lactococcus</taxon>
        <taxon>Lactococcus cremoris subsp. cremoris</taxon>
    </lineage>
</organism>
<reference evidence="3 4" key="1">
    <citation type="journal article" date="2016" name="Appl. Microbiol. Biotechnol.">
        <title>Adhesion of the genome-sequenced Lactococcus lactis subsp. cremoris IBB477 strain is mediated by specific molecular determinants.</title>
        <authorList>
            <person name="Radziwill-Bienkowska J.M."/>
            <person name="Le D.T."/>
            <person name="Szczesny P."/>
            <person name="Duviau M.P."/>
            <person name="Aleksandrzak-Piekarczyk T."/>
            <person name="Loubiere P."/>
            <person name="Mercier-Bonin M."/>
            <person name="Bardowski J.K."/>
            <person name="Kowalczyk M."/>
        </authorList>
    </citation>
    <scope>NUCLEOTIDE SEQUENCE [LARGE SCALE GENOMIC DNA]</scope>
    <source>
        <strain evidence="3 4">IBB477</strain>
    </source>
</reference>
<protein>
    <submittedName>
        <fullName evidence="3">Surface antigen</fullName>
    </submittedName>
</protein>
<evidence type="ECO:0000256" key="1">
    <source>
        <dbReference type="SAM" id="SignalP"/>
    </source>
</evidence>
<comment type="caution">
    <text evidence="3">The sequence shown here is derived from an EMBL/GenBank/DDBJ whole genome shotgun (WGS) entry which is preliminary data.</text>
</comment>
<proteinExistence type="predicted"/>
<dbReference type="Pfam" id="PF18885">
    <property type="entry name" value="DUF5648"/>
    <property type="match status" value="1"/>
</dbReference>
<dbReference type="AlphaFoldDB" id="A0A1E7G1Z7"/>
<evidence type="ECO:0000313" key="3">
    <source>
        <dbReference type="EMBL" id="OEU38967.1"/>
    </source>
</evidence>
<evidence type="ECO:0000313" key="4">
    <source>
        <dbReference type="Proteomes" id="UP000176236"/>
    </source>
</evidence>
<name>A0A1E7G1Z7_LACLC</name>
<keyword evidence="1" id="KW-0732">Signal</keyword>
<gene>
    <name evidence="3" type="ORF">AJ89_10980</name>
</gene>
<dbReference type="EMBL" id="JMMZ01000033">
    <property type="protein sequence ID" value="OEU38967.1"/>
    <property type="molecule type" value="Genomic_DNA"/>
</dbReference>
<dbReference type="RefSeq" id="WP_046124953.1">
    <property type="nucleotide sequence ID" value="NZ_CM007353.1"/>
</dbReference>